<feature type="region of interest" description="Disordered" evidence="3">
    <location>
        <begin position="1"/>
        <end position="22"/>
    </location>
</feature>
<dbReference type="GO" id="GO:0004525">
    <property type="term" value="F:ribonuclease III activity"/>
    <property type="evidence" value="ECO:0007669"/>
    <property type="project" value="InterPro"/>
</dbReference>
<dbReference type="GO" id="GO:0006396">
    <property type="term" value="P:RNA processing"/>
    <property type="evidence" value="ECO:0007669"/>
    <property type="project" value="InterPro"/>
</dbReference>
<dbReference type="PROSITE" id="PS50137">
    <property type="entry name" value="DS_RBD"/>
    <property type="match status" value="1"/>
</dbReference>
<dbReference type="InterPro" id="IPR014720">
    <property type="entry name" value="dsRBD_dom"/>
</dbReference>
<dbReference type="Proteomes" id="UP000217199">
    <property type="component" value="Unassembled WGS sequence"/>
</dbReference>
<gene>
    <name evidence="5" type="ORF">PNOK_0250300</name>
</gene>
<protein>
    <recommendedName>
        <fullName evidence="4">DRBM domain-containing protein</fullName>
    </recommendedName>
</protein>
<evidence type="ECO:0000256" key="1">
    <source>
        <dbReference type="ARBA" id="ARBA00022884"/>
    </source>
</evidence>
<dbReference type="Gene3D" id="1.10.1520.10">
    <property type="entry name" value="Ribonuclease III domain"/>
    <property type="match status" value="1"/>
</dbReference>
<dbReference type="GO" id="GO:0003723">
    <property type="term" value="F:RNA binding"/>
    <property type="evidence" value="ECO:0007669"/>
    <property type="project" value="UniProtKB-UniRule"/>
</dbReference>
<dbReference type="InParanoid" id="A0A286USI0"/>
<dbReference type="OrthoDB" id="3353871at2759"/>
<proteinExistence type="predicted"/>
<reference evidence="5 6" key="1">
    <citation type="journal article" date="2017" name="Mol. Ecol.">
        <title>Comparative and population genomic landscape of Phellinus noxius: A hypervariable fungus causing root rot in trees.</title>
        <authorList>
            <person name="Chung C.L."/>
            <person name="Lee T.J."/>
            <person name="Akiba M."/>
            <person name="Lee H.H."/>
            <person name="Kuo T.H."/>
            <person name="Liu D."/>
            <person name="Ke H.M."/>
            <person name="Yokoi T."/>
            <person name="Roa M.B."/>
            <person name="Lu M.J."/>
            <person name="Chang Y.Y."/>
            <person name="Ann P.J."/>
            <person name="Tsai J.N."/>
            <person name="Chen C.Y."/>
            <person name="Tzean S.S."/>
            <person name="Ota Y."/>
            <person name="Hattori T."/>
            <person name="Sahashi N."/>
            <person name="Liou R.F."/>
            <person name="Kikuchi T."/>
            <person name="Tsai I.J."/>
        </authorList>
    </citation>
    <scope>NUCLEOTIDE SEQUENCE [LARGE SCALE GENOMIC DNA]</scope>
    <source>
        <strain evidence="5 6">FFPRI411160</strain>
    </source>
</reference>
<organism evidence="5 6">
    <name type="scientific">Pyrrhoderma noxium</name>
    <dbReference type="NCBI Taxonomy" id="2282107"/>
    <lineage>
        <taxon>Eukaryota</taxon>
        <taxon>Fungi</taxon>
        <taxon>Dikarya</taxon>
        <taxon>Basidiomycota</taxon>
        <taxon>Agaricomycotina</taxon>
        <taxon>Agaricomycetes</taxon>
        <taxon>Hymenochaetales</taxon>
        <taxon>Hymenochaetaceae</taxon>
        <taxon>Pyrrhoderma</taxon>
    </lineage>
</organism>
<name>A0A286USI0_9AGAM</name>
<dbReference type="SUPFAM" id="SSF69065">
    <property type="entry name" value="RNase III domain-like"/>
    <property type="match status" value="1"/>
</dbReference>
<sequence length="369" mass="41042">MNSYSSYANPTTMETHEERREYPSLPVSINELPLEVFIHPSLGNEDVPDNSKLALLGRAIVRLVALVHLYKKQPKIVDLSAHLLETLSVIEYKDLATHYRFMNKLLSSQPKNETDAMNVVHAVVGALHIHEGPQVSDAWVTKMLEPASRHDETNNVVGVRDLTTRHIRVSAVEVANPTPRHNERNNAIQVVNPAPRPNESNNAVPVRRSIVPAVLTYQNPEKPSVSVLGELVHKEGILTEYEIKSSGAAHLLDWAATCKITQNGVVLVTGEGDAKTKAKAKENAATDALKKYIKDKPQFITWTFGLSTSPRSHPGTILYYHLQQSNLRFYISYAAHNSIFHTLSIVKLEKSYILGSTVVRSGKMAPPNY</sequence>
<dbReference type="Gene3D" id="3.30.160.20">
    <property type="match status" value="1"/>
</dbReference>
<accession>A0A286USI0</accession>
<keyword evidence="6" id="KW-1185">Reference proteome</keyword>
<dbReference type="SUPFAM" id="SSF54768">
    <property type="entry name" value="dsRNA-binding domain-like"/>
    <property type="match status" value="1"/>
</dbReference>
<dbReference type="CDD" id="cd00048">
    <property type="entry name" value="DSRM_SF"/>
    <property type="match status" value="1"/>
</dbReference>
<evidence type="ECO:0000313" key="6">
    <source>
        <dbReference type="Proteomes" id="UP000217199"/>
    </source>
</evidence>
<evidence type="ECO:0000256" key="3">
    <source>
        <dbReference type="SAM" id="MobiDB-lite"/>
    </source>
</evidence>
<dbReference type="EMBL" id="NBII01000002">
    <property type="protein sequence ID" value="PAV22546.1"/>
    <property type="molecule type" value="Genomic_DNA"/>
</dbReference>
<keyword evidence="1 2" id="KW-0694">RNA-binding</keyword>
<dbReference type="InterPro" id="IPR036389">
    <property type="entry name" value="RNase_III_sf"/>
</dbReference>
<dbReference type="Pfam" id="PF00035">
    <property type="entry name" value="dsrm"/>
    <property type="match status" value="1"/>
</dbReference>
<evidence type="ECO:0000313" key="5">
    <source>
        <dbReference type="EMBL" id="PAV22546.1"/>
    </source>
</evidence>
<dbReference type="InterPro" id="IPR000999">
    <property type="entry name" value="RNase_III_dom"/>
</dbReference>
<feature type="compositionally biased region" description="Polar residues" evidence="3">
    <location>
        <begin position="1"/>
        <end position="13"/>
    </location>
</feature>
<dbReference type="AlphaFoldDB" id="A0A286USI0"/>
<evidence type="ECO:0000256" key="2">
    <source>
        <dbReference type="PROSITE-ProRule" id="PRU00266"/>
    </source>
</evidence>
<comment type="caution">
    <text evidence="5">The sequence shown here is derived from an EMBL/GenBank/DDBJ whole genome shotgun (WGS) entry which is preliminary data.</text>
</comment>
<feature type="domain" description="DRBM" evidence="4">
    <location>
        <begin position="223"/>
        <end position="294"/>
    </location>
</feature>
<evidence type="ECO:0000259" key="4">
    <source>
        <dbReference type="PROSITE" id="PS50137"/>
    </source>
</evidence>
<dbReference type="SMART" id="SM00358">
    <property type="entry name" value="DSRM"/>
    <property type="match status" value="1"/>
</dbReference>
<dbReference type="SMART" id="SM00535">
    <property type="entry name" value="RIBOc"/>
    <property type="match status" value="1"/>
</dbReference>